<dbReference type="PRINTS" id="PR00502">
    <property type="entry name" value="NUDIXFAMILY"/>
</dbReference>
<dbReference type="Gene3D" id="3.90.79.10">
    <property type="entry name" value="Nucleoside Triphosphate Pyrophosphohydrolase"/>
    <property type="match status" value="1"/>
</dbReference>
<proteinExistence type="inferred from homology"/>
<evidence type="ECO:0000313" key="6">
    <source>
        <dbReference type="EMBL" id="MFB9688415.1"/>
    </source>
</evidence>
<dbReference type="GO" id="GO:0016787">
    <property type="term" value="F:hydrolase activity"/>
    <property type="evidence" value="ECO:0007669"/>
    <property type="project" value="UniProtKB-KW"/>
</dbReference>
<evidence type="ECO:0000256" key="1">
    <source>
        <dbReference type="ARBA" id="ARBA00001946"/>
    </source>
</evidence>
<gene>
    <name evidence="6" type="ORF">ACFFTO_29920</name>
</gene>
<dbReference type="CDD" id="cd02883">
    <property type="entry name" value="NUDIX_Hydrolase"/>
    <property type="match status" value="1"/>
</dbReference>
<evidence type="ECO:0000256" key="3">
    <source>
        <dbReference type="ARBA" id="ARBA00022801"/>
    </source>
</evidence>
<dbReference type="InterPro" id="IPR015797">
    <property type="entry name" value="NUDIX_hydrolase-like_dom_sf"/>
</dbReference>
<reference evidence="6 7" key="1">
    <citation type="submission" date="2024-09" db="EMBL/GenBank/DDBJ databases">
        <authorList>
            <person name="Sun Q."/>
            <person name="Mori K."/>
        </authorList>
    </citation>
    <scope>NUCLEOTIDE SEQUENCE [LARGE SCALE GENOMIC DNA]</scope>
    <source>
        <strain evidence="6 7">JCM 13852</strain>
    </source>
</reference>
<comment type="cofactor">
    <cofactor evidence="1">
        <name>Mg(2+)</name>
        <dbReference type="ChEBI" id="CHEBI:18420"/>
    </cofactor>
</comment>
<dbReference type="SUPFAM" id="SSF55811">
    <property type="entry name" value="Nudix"/>
    <property type="match status" value="1"/>
</dbReference>
<evidence type="ECO:0000313" key="7">
    <source>
        <dbReference type="Proteomes" id="UP001589535"/>
    </source>
</evidence>
<dbReference type="Pfam" id="PF00293">
    <property type="entry name" value="NUDIX"/>
    <property type="match status" value="1"/>
</dbReference>
<evidence type="ECO:0000256" key="4">
    <source>
        <dbReference type="RuleBase" id="RU003476"/>
    </source>
</evidence>
<dbReference type="PANTHER" id="PTHR43046">
    <property type="entry name" value="GDP-MANNOSE MANNOSYL HYDROLASE"/>
    <property type="match status" value="1"/>
</dbReference>
<dbReference type="Proteomes" id="UP001589535">
    <property type="component" value="Unassembled WGS sequence"/>
</dbReference>
<protein>
    <submittedName>
        <fullName evidence="6">NUDIX hydrolase</fullName>
        <ecNumber evidence="6">3.6.-.-</ecNumber>
    </submittedName>
</protein>
<dbReference type="InterPro" id="IPR020084">
    <property type="entry name" value="NUDIX_hydrolase_CS"/>
</dbReference>
<feature type="domain" description="Nudix hydrolase" evidence="5">
    <location>
        <begin position="9"/>
        <end position="134"/>
    </location>
</feature>
<dbReference type="PROSITE" id="PS00893">
    <property type="entry name" value="NUDIX_BOX"/>
    <property type="match status" value="1"/>
</dbReference>
<dbReference type="EMBL" id="JBHMBK010000026">
    <property type="protein sequence ID" value="MFB9688415.1"/>
    <property type="molecule type" value="Genomic_DNA"/>
</dbReference>
<organism evidence="6 7">
    <name type="scientific">Amycolatopsis plumensis</name>
    <dbReference type="NCBI Taxonomy" id="236508"/>
    <lineage>
        <taxon>Bacteria</taxon>
        <taxon>Bacillati</taxon>
        <taxon>Actinomycetota</taxon>
        <taxon>Actinomycetes</taxon>
        <taxon>Pseudonocardiales</taxon>
        <taxon>Pseudonocardiaceae</taxon>
        <taxon>Amycolatopsis</taxon>
    </lineage>
</organism>
<sequence>MTEAMEADKKKSIASAITVHDGRVLLVRRRVKEGSLSWQFPGGEIEEGESANEAAVRETREETGLEVKDVSVLGERVHPNTGRTMIYVACQVVGGTAAVVDDDELAEFAWSDGKALTDYVPYPFYGPVQEYLNDNLSS</sequence>
<dbReference type="PANTHER" id="PTHR43046:SF14">
    <property type="entry name" value="MUTT_NUDIX FAMILY PROTEIN"/>
    <property type="match status" value="1"/>
</dbReference>
<comment type="caution">
    <text evidence="6">The sequence shown here is derived from an EMBL/GenBank/DDBJ whole genome shotgun (WGS) entry which is preliminary data.</text>
</comment>
<accession>A0ABV5UAL5</accession>
<comment type="similarity">
    <text evidence="2 4">Belongs to the Nudix hydrolase family.</text>
</comment>
<dbReference type="PROSITE" id="PS51462">
    <property type="entry name" value="NUDIX"/>
    <property type="match status" value="1"/>
</dbReference>
<evidence type="ECO:0000259" key="5">
    <source>
        <dbReference type="PROSITE" id="PS51462"/>
    </source>
</evidence>
<dbReference type="EC" id="3.6.-.-" evidence="6"/>
<keyword evidence="3 4" id="KW-0378">Hydrolase</keyword>
<dbReference type="RefSeq" id="WP_378200397.1">
    <property type="nucleotide sequence ID" value="NZ_JBHMBK010000026.1"/>
</dbReference>
<dbReference type="InterPro" id="IPR000086">
    <property type="entry name" value="NUDIX_hydrolase_dom"/>
</dbReference>
<name>A0ABV5UAL5_9PSEU</name>
<keyword evidence="7" id="KW-1185">Reference proteome</keyword>
<dbReference type="InterPro" id="IPR020476">
    <property type="entry name" value="Nudix_hydrolase"/>
</dbReference>
<evidence type="ECO:0000256" key="2">
    <source>
        <dbReference type="ARBA" id="ARBA00005582"/>
    </source>
</evidence>